<gene>
    <name evidence="1" type="ORF">RDT67_14570</name>
</gene>
<comment type="caution">
    <text evidence="1">The sequence shown here is derived from an EMBL/GenBank/DDBJ whole genome shotgun (WGS) entry which is preliminary data.</text>
</comment>
<protein>
    <submittedName>
        <fullName evidence="1">Uncharacterized protein</fullName>
    </submittedName>
</protein>
<evidence type="ECO:0000313" key="2">
    <source>
        <dbReference type="Proteomes" id="UP001224622"/>
    </source>
</evidence>
<evidence type="ECO:0000313" key="1">
    <source>
        <dbReference type="EMBL" id="MDQ9127654.1"/>
    </source>
</evidence>
<proteinExistence type="predicted"/>
<dbReference type="Proteomes" id="UP001224622">
    <property type="component" value="Unassembled WGS sequence"/>
</dbReference>
<organism evidence="1 2">
    <name type="scientific">Serratia fonticola</name>
    <dbReference type="NCBI Taxonomy" id="47917"/>
    <lineage>
        <taxon>Bacteria</taxon>
        <taxon>Pseudomonadati</taxon>
        <taxon>Pseudomonadota</taxon>
        <taxon>Gammaproteobacteria</taxon>
        <taxon>Enterobacterales</taxon>
        <taxon>Yersiniaceae</taxon>
        <taxon>Serratia</taxon>
    </lineage>
</organism>
<reference evidence="1" key="1">
    <citation type="submission" date="2023-08" db="EMBL/GenBank/DDBJ databases">
        <title>The Comparative Genomic Analysis of Yersiniaceae from Polar Regions.</title>
        <authorList>
            <person name="Goncharov A."/>
            <person name="Aslanov B."/>
            <person name="Kolodzhieva V."/>
            <person name="Azarov D."/>
            <person name="Mochov A."/>
            <person name="Lebedeva E."/>
        </authorList>
    </citation>
    <scope>NUCLEOTIDE SEQUENCE</scope>
    <source>
        <strain evidence="1">Vf</strain>
    </source>
</reference>
<name>A0AAJ1YGU4_SERFO</name>
<sequence>MKGNIWETLGIASLEYCKIERAANLLNCTIDDILHWAELERIELCIKLYDVKCNVAFPIGEIKSRLKFLLLWLESRDPNHYLKYENECFKMSDLSYIHPGISIDEGLEVLAQAVADCKGIEAAIDGLWAIDVDVIKRYDIDNPPVLGDSISDFFTLTVKLFDTIGCGFHNGIRELLLNTSFKLQTPDAECDGLSVTAMVGVLDKPIILSIGNVYITKRQIEKIYKASRDGFWNNDDLGVGDYPDSGLDSASLTNVAGIMEQRKGLIISIVNQHGYSPLELPYKNGVSGVKSKIREIAINSDKRMTTSSFNNAWKELLSEGRIANLGK</sequence>
<dbReference type="RefSeq" id="WP_309047725.1">
    <property type="nucleotide sequence ID" value="NZ_JAVIGA010000014.1"/>
</dbReference>
<accession>A0AAJ1YGU4</accession>
<dbReference type="EMBL" id="JAVIGA010000014">
    <property type="protein sequence ID" value="MDQ9127654.1"/>
    <property type="molecule type" value="Genomic_DNA"/>
</dbReference>
<dbReference type="AlphaFoldDB" id="A0AAJ1YGU4"/>